<dbReference type="Gene3D" id="3.40.720.10">
    <property type="entry name" value="Alkaline Phosphatase, subunit A"/>
    <property type="match status" value="1"/>
</dbReference>
<dbReference type="SMART" id="SM00098">
    <property type="entry name" value="alkPPc"/>
    <property type="match status" value="1"/>
</dbReference>
<dbReference type="RefSeq" id="WP_371386182.1">
    <property type="nucleotide sequence ID" value="NZ_JBGLYH010000016.1"/>
</dbReference>
<feature type="chain" id="PRO_5046200742" evidence="3">
    <location>
        <begin position="29"/>
        <end position="489"/>
    </location>
</feature>
<dbReference type="SUPFAM" id="SSF53649">
    <property type="entry name" value="Alkaline phosphatase-like"/>
    <property type="match status" value="1"/>
</dbReference>
<name>A0ABV4K100_9BACT</name>
<accession>A0ABV4K100</accession>
<comment type="similarity">
    <text evidence="2">Belongs to the alkaline phosphatase family.</text>
</comment>
<protein>
    <submittedName>
        <fullName evidence="4">Alkaline phosphatase</fullName>
    </submittedName>
</protein>
<evidence type="ECO:0000313" key="5">
    <source>
        <dbReference type="Proteomes" id="UP001568698"/>
    </source>
</evidence>
<keyword evidence="1" id="KW-0597">Phosphoprotein</keyword>
<feature type="signal peptide" evidence="3">
    <location>
        <begin position="1"/>
        <end position="28"/>
    </location>
</feature>
<gene>
    <name evidence="4" type="ORF">AB6M95_07860</name>
</gene>
<evidence type="ECO:0000256" key="1">
    <source>
        <dbReference type="ARBA" id="ARBA00022553"/>
    </source>
</evidence>
<organism evidence="4 5">
    <name type="scientific">Pseudodesulfovibrio karagichevae</name>
    <dbReference type="NCBI Taxonomy" id="3239305"/>
    <lineage>
        <taxon>Bacteria</taxon>
        <taxon>Pseudomonadati</taxon>
        <taxon>Thermodesulfobacteriota</taxon>
        <taxon>Desulfovibrionia</taxon>
        <taxon>Desulfovibrionales</taxon>
        <taxon>Desulfovibrionaceae</taxon>
    </lineage>
</organism>
<dbReference type="Proteomes" id="UP001568698">
    <property type="component" value="Unassembled WGS sequence"/>
</dbReference>
<dbReference type="PRINTS" id="PR00113">
    <property type="entry name" value="ALKPHPHTASE"/>
</dbReference>
<evidence type="ECO:0000313" key="4">
    <source>
        <dbReference type="EMBL" id="MEZ7196657.1"/>
    </source>
</evidence>
<evidence type="ECO:0000256" key="3">
    <source>
        <dbReference type="SAM" id="SignalP"/>
    </source>
</evidence>
<reference evidence="4 5" key="1">
    <citation type="submission" date="2024-08" db="EMBL/GenBank/DDBJ databases">
        <title>Sulfate-reducing bacteria isolated from formation water of the oil field in Kazakhstan and description of Pseudodesulfovibrio sp.</title>
        <authorList>
            <person name="Bidzhieva S.K."/>
            <person name="Tourova T.P."/>
            <person name="Grouzdev D.S."/>
            <person name="Beletsky A.V."/>
            <person name="Sokolova D.S."/>
            <person name="Samigullina S.R."/>
            <person name="Poltaraus A.B."/>
            <person name="Avtukh A.N."/>
            <person name="Tereshina V.M."/>
            <person name="Zhaparov N.S."/>
            <person name="Mardanov A.V."/>
            <person name="Nazina T.N."/>
        </authorList>
    </citation>
    <scope>NUCLEOTIDE SEQUENCE [LARGE SCALE GENOMIC DNA]</scope>
    <source>
        <strain evidence="4 5">9FUS</strain>
    </source>
</reference>
<dbReference type="Gene3D" id="1.10.60.40">
    <property type="match status" value="1"/>
</dbReference>
<proteinExistence type="inferred from homology"/>
<sequence>MLKVEKLFVRCALALALAMMFMAGSAYAKDAKYVFFFIGDGMGLPQRAASSAYLGRKLAIDAMPAQGITTTFANDRFITGSAASATALATGMKTNIDYIGVDPSFKPVKTIAEMARDKGMKVGIVSSVSVDHATPAAFYAHVKNRSMYHEIDHALADSGFDFFAGGGLKDPSGKKSKAPMGDALEKAKANGYKVVTDKKGFMALKPGDGKIIAWNAWLQDDQALPYVMDMTDKDITLPEFTAKAIEMLDNDKGFFLMVEGGKIDWACHANDAAASIDNTVSFDKAVQKAMAFYEKHPEETLIVVTGDHECGGLTLGFAGTKYGSHYDILSHQKVSFQKFTAETLAAFKKKGGDFNAMKPIITADFGLKFEGDAKTDPMVLADYQQADIEQAFNRSMAGEKVKGGEYLLYGDYDPLSVTLTHVLNQKAGLGWTSYKHTGVPVSTSAIGANCQAFNGSYDNKDVATKIMASMGMPAKAVYASAADVRVAAN</sequence>
<dbReference type="PANTHER" id="PTHR11596:SF5">
    <property type="entry name" value="ALKALINE PHOSPHATASE"/>
    <property type="match status" value="1"/>
</dbReference>
<dbReference type="PANTHER" id="PTHR11596">
    <property type="entry name" value="ALKALINE PHOSPHATASE"/>
    <property type="match status" value="1"/>
</dbReference>
<dbReference type="EMBL" id="JBGLYH010000016">
    <property type="protein sequence ID" value="MEZ7196657.1"/>
    <property type="molecule type" value="Genomic_DNA"/>
</dbReference>
<keyword evidence="3" id="KW-0732">Signal</keyword>
<dbReference type="InterPro" id="IPR001952">
    <property type="entry name" value="Alkaline_phosphatase"/>
</dbReference>
<dbReference type="CDD" id="cd16012">
    <property type="entry name" value="ALP"/>
    <property type="match status" value="1"/>
</dbReference>
<keyword evidence="5" id="KW-1185">Reference proteome</keyword>
<evidence type="ECO:0000256" key="2">
    <source>
        <dbReference type="RuleBase" id="RU003946"/>
    </source>
</evidence>
<dbReference type="InterPro" id="IPR017850">
    <property type="entry name" value="Alkaline_phosphatase_core_sf"/>
</dbReference>
<dbReference type="Pfam" id="PF00245">
    <property type="entry name" value="Alk_phosphatase"/>
    <property type="match status" value="1"/>
</dbReference>
<comment type="caution">
    <text evidence="4">The sequence shown here is derived from an EMBL/GenBank/DDBJ whole genome shotgun (WGS) entry which is preliminary data.</text>
</comment>